<name>A0A0P0VT24_ORYSJ</name>
<dbReference type="GO" id="GO:0008270">
    <property type="term" value="F:zinc ion binding"/>
    <property type="evidence" value="ECO:0007669"/>
    <property type="project" value="InterPro"/>
</dbReference>
<dbReference type="PaxDb" id="39947-A0A0P0VT24"/>
<keyword evidence="4" id="KW-1267">Proteomics identification</keyword>
<dbReference type="InterPro" id="IPR032867">
    <property type="entry name" value="DYW_dom"/>
</dbReference>
<feature type="non-terminal residue" evidence="2">
    <location>
        <position position="1"/>
    </location>
</feature>
<organism evidence="2 3">
    <name type="scientific">Oryza sativa subsp. japonica</name>
    <name type="common">Rice</name>
    <dbReference type="NCBI Taxonomy" id="39947"/>
    <lineage>
        <taxon>Eukaryota</taxon>
        <taxon>Viridiplantae</taxon>
        <taxon>Streptophyta</taxon>
        <taxon>Embryophyta</taxon>
        <taxon>Tracheophyta</taxon>
        <taxon>Spermatophyta</taxon>
        <taxon>Magnoliopsida</taxon>
        <taxon>Liliopsida</taxon>
        <taxon>Poales</taxon>
        <taxon>Poaceae</taxon>
        <taxon>BOP clade</taxon>
        <taxon>Oryzoideae</taxon>
        <taxon>Oryzeae</taxon>
        <taxon>Oryzinae</taxon>
        <taxon>Oryza</taxon>
        <taxon>Oryza sativa</taxon>
    </lineage>
</organism>
<dbReference type="Gramene" id="Os03t0136700-01">
    <property type="protein sequence ID" value="Os03t0136700-01"/>
    <property type="gene ID" value="Os03g0136700"/>
</dbReference>
<evidence type="ECO:0000313" key="2">
    <source>
        <dbReference type="EMBL" id="BAS82187.1"/>
    </source>
</evidence>
<dbReference type="Pfam" id="PF14432">
    <property type="entry name" value="DYW_deaminase"/>
    <property type="match status" value="1"/>
</dbReference>
<dbReference type="SMR" id="A0A0P0VT24"/>
<dbReference type="InParanoid" id="A0A0P0VT24"/>
<dbReference type="AlphaFoldDB" id="A0A0P0VT24"/>
<dbReference type="EMBL" id="AP014959">
    <property type="protein sequence ID" value="BAS82187.1"/>
    <property type="molecule type" value="Genomic_DNA"/>
</dbReference>
<evidence type="ECO:0000313" key="3">
    <source>
        <dbReference type="Proteomes" id="UP000059680"/>
    </source>
</evidence>
<reference evidence="2 3" key="2">
    <citation type="journal article" date="2013" name="Plant Cell Physiol.">
        <title>Rice Annotation Project Database (RAP-DB): an integrative and interactive database for rice genomics.</title>
        <authorList>
            <person name="Sakai H."/>
            <person name="Lee S.S."/>
            <person name="Tanaka T."/>
            <person name="Numa H."/>
            <person name="Kim J."/>
            <person name="Kawahara Y."/>
            <person name="Wakimoto H."/>
            <person name="Yang C.C."/>
            <person name="Iwamoto M."/>
            <person name="Abe T."/>
            <person name="Yamada Y."/>
            <person name="Muto A."/>
            <person name="Inokuchi H."/>
            <person name="Ikemura T."/>
            <person name="Matsumoto T."/>
            <person name="Sasaki T."/>
            <person name="Itoh T."/>
        </authorList>
    </citation>
    <scope>NUCLEOTIDE SEQUENCE [LARGE SCALE GENOMIC DNA]</scope>
    <source>
        <strain evidence="3">cv. Nipponbare</strain>
    </source>
</reference>
<protein>
    <submittedName>
        <fullName evidence="2">Os03g0136700 protein</fullName>
    </submittedName>
</protein>
<keyword evidence="3" id="KW-1185">Reference proteome</keyword>
<dbReference type="FunCoup" id="A0A0P0VT24">
    <property type="interactions" value="331"/>
</dbReference>
<evidence type="ECO:0007829" key="4">
    <source>
        <dbReference type="PeptideAtlas" id="A0A0P0VT24"/>
    </source>
</evidence>
<gene>
    <name evidence="2" type="ordered locus">Os03g0136700</name>
    <name evidence="2" type="ORF">OSNPB_030136700</name>
</gene>
<reference evidence="3" key="1">
    <citation type="journal article" date="2005" name="Nature">
        <title>The map-based sequence of the rice genome.</title>
        <authorList>
            <consortium name="International rice genome sequencing project (IRGSP)"/>
            <person name="Matsumoto T."/>
            <person name="Wu J."/>
            <person name="Kanamori H."/>
            <person name="Katayose Y."/>
            <person name="Fujisawa M."/>
            <person name="Namiki N."/>
            <person name="Mizuno H."/>
            <person name="Yamamoto K."/>
            <person name="Antonio B.A."/>
            <person name="Baba T."/>
            <person name="Sakata K."/>
            <person name="Nagamura Y."/>
            <person name="Aoki H."/>
            <person name="Arikawa K."/>
            <person name="Arita K."/>
            <person name="Bito T."/>
            <person name="Chiden Y."/>
            <person name="Fujitsuka N."/>
            <person name="Fukunaka R."/>
            <person name="Hamada M."/>
            <person name="Harada C."/>
            <person name="Hayashi A."/>
            <person name="Hijishita S."/>
            <person name="Honda M."/>
            <person name="Hosokawa S."/>
            <person name="Ichikawa Y."/>
            <person name="Idonuma A."/>
            <person name="Iijima M."/>
            <person name="Ikeda M."/>
            <person name="Ikeno M."/>
            <person name="Ito K."/>
            <person name="Ito S."/>
            <person name="Ito T."/>
            <person name="Ito Y."/>
            <person name="Ito Y."/>
            <person name="Iwabuchi A."/>
            <person name="Kamiya K."/>
            <person name="Karasawa W."/>
            <person name="Kurita K."/>
            <person name="Katagiri S."/>
            <person name="Kikuta A."/>
            <person name="Kobayashi H."/>
            <person name="Kobayashi N."/>
            <person name="Machita K."/>
            <person name="Maehara T."/>
            <person name="Masukawa M."/>
            <person name="Mizubayashi T."/>
            <person name="Mukai Y."/>
            <person name="Nagasaki H."/>
            <person name="Nagata Y."/>
            <person name="Naito S."/>
            <person name="Nakashima M."/>
            <person name="Nakama Y."/>
            <person name="Nakamichi Y."/>
            <person name="Nakamura M."/>
            <person name="Meguro A."/>
            <person name="Negishi M."/>
            <person name="Ohta I."/>
            <person name="Ohta T."/>
            <person name="Okamoto M."/>
            <person name="Ono N."/>
            <person name="Saji S."/>
            <person name="Sakaguchi M."/>
            <person name="Sakai K."/>
            <person name="Shibata M."/>
            <person name="Shimokawa T."/>
            <person name="Song J."/>
            <person name="Takazaki Y."/>
            <person name="Terasawa K."/>
            <person name="Tsugane M."/>
            <person name="Tsuji K."/>
            <person name="Ueda S."/>
            <person name="Waki K."/>
            <person name="Yamagata H."/>
            <person name="Yamamoto M."/>
            <person name="Yamamoto S."/>
            <person name="Yamane H."/>
            <person name="Yoshiki S."/>
            <person name="Yoshihara R."/>
            <person name="Yukawa K."/>
            <person name="Zhong H."/>
            <person name="Yano M."/>
            <person name="Yuan Q."/>
            <person name="Ouyang S."/>
            <person name="Liu J."/>
            <person name="Jones K.M."/>
            <person name="Gansberger K."/>
            <person name="Moffat K."/>
            <person name="Hill J."/>
            <person name="Bera J."/>
            <person name="Fadrosh D."/>
            <person name="Jin S."/>
            <person name="Johri S."/>
            <person name="Kim M."/>
            <person name="Overton L."/>
            <person name="Reardon M."/>
            <person name="Tsitrin T."/>
            <person name="Vuong H."/>
            <person name="Weaver B."/>
            <person name="Ciecko A."/>
            <person name="Tallon L."/>
            <person name="Jackson J."/>
            <person name="Pai G."/>
            <person name="Aken S.V."/>
            <person name="Utterback T."/>
            <person name="Reidmuller S."/>
            <person name="Feldblyum T."/>
            <person name="Hsiao J."/>
            <person name="Zismann V."/>
            <person name="Iobst S."/>
            <person name="de Vazeille A.R."/>
            <person name="Buell C.R."/>
            <person name="Ying K."/>
            <person name="Li Y."/>
            <person name="Lu T."/>
            <person name="Huang Y."/>
            <person name="Zhao Q."/>
            <person name="Feng Q."/>
            <person name="Zhang L."/>
            <person name="Zhu J."/>
            <person name="Weng Q."/>
            <person name="Mu J."/>
            <person name="Lu Y."/>
            <person name="Fan D."/>
            <person name="Liu Y."/>
            <person name="Guan J."/>
            <person name="Zhang Y."/>
            <person name="Yu S."/>
            <person name="Liu X."/>
            <person name="Zhang Y."/>
            <person name="Hong G."/>
            <person name="Han B."/>
            <person name="Choisne N."/>
            <person name="Demange N."/>
            <person name="Orjeda G."/>
            <person name="Samain S."/>
            <person name="Cattolico L."/>
            <person name="Pelletier E."/>
            <person name="Couloux A."/>
            <person name="Segurens B."/>
            <person name="Wincker P."/>
            <person name="D'Hont A."/>
            <person name="Scarpelli C."/>
            <person name="Weissenbach J."/>
            <person name="Salanoubat M."/>
            <person name="Quetier F."/>
            <person name="Yu Y."/>
            <person name="Kim H.R."/>
            <person name="Rambo T."/>
            <person name="Currie J."/>
            <person name="Collura K."/>
            <person name="Luo M."/>
            <person name="Yang T."/>
            <person name="Ammiraju J.S.S."/>
            <person name="Engler F."/>
            <person name="Soderlund C."/>
            <person name="Wing R.A."/>
            <person name="Palmer L.E."/>
            <person name="de la Bastide M."/>
            <person name="Spiegel L."/>
            <person name="Nascimento L."/>
            <person name="Zutavern T."/>
            <person name="O'Shaughnessy A."/>
            <person name="Dike S."/>
            <person name="Dedhia N."/>
            <person name="Preston R."/>
            <person name="Balija V."/>
            <person name="McCombie W.R."/>
            <person name="Chow T."/>
            <person name="Chen H."/>
            <person name="Chung M."/>
            <person name="Chen C."/>
            <person name="Shaw J."/>
            <person name="Wu H."/>
            <person name="Hsiao K."/>
            <person name="Chao Y."/>
            <person name="Chu M."/>
            <person name="Cheng C."/>
            <person name="Hour A."/>
            <person name="Lee P."/>
            <person name="Lin S."/>
            <person name="Lin Y."/>
            <person name="Liou J."/>
            <person name="Liu S."/>
            <person name="Hsing Y."/>
            <person name="Raghuvanshi S."/>
            <person name="Mohanty A."/>
            <person name="Bharti A.K."/>
            <person name="Gaur A."/>
            <person name="Gupta V."/>
            <person name="Kumar D."/>
            <person name="Ravi V."/>
            <person name="Vij S."/>
            <person name="Kapur A."/>
            <person name="Khurana P."/>
            <person name="Khurana P."/>
            <person name="Khurana J.P."/>
            <person name="Tyagi A.K."/>
            <person name="Gaikwad K."/>
            <person name="Singh A."/>
            <person name="Dalal V."/>
            <person name="Srivastava S."/>
            <person name="Dixit A."/>
            <person name="Pal A.K."/>
            <person name="Ghazi I.A."/>
            <person name="Yadav M."/>
            <person name="Pandit A."/>
            <person name="Bhargava A."/>
            <person name="Sureshbabu K."/>
            <person name="Batra K."/>
            <person name="Sharma T.R."/>
            <person name="Mohapatra T."/>
            <person name="Singh N.K."/>
            <person name="Messing J."/>
            <person name="Nelson A.B."/>
            <person name="Fuks G."/>
            <person name="Kavchok S."/>
            <person name="Keizer G."/>
            <person name="Linton E."/>
            <person name="Llaca V."/>
            <person name="Song R."/>
            <person name="Tanyolac B."/>
            <person name="Young S."/>
            <person name="Ho-Il K."/>
            <person name="Hahn J.H."/>
            <person name="Sangsakoo G."/>
            <person name="Vanavichit A."/>
            <person name="de Mattos Luiz.A.T."/>
            <person name="Zimmer P.D."/>
            <person name="Malone G."/>
            <person name="Dellagostin O."/>
            <person name="de Oliveira A.C."/>
            <person name="Bevan M."/>
            <person name="Bancroft I."/>
            <person name="Minx P."/>
            <person name="Cordum H."/>
            <person name="Wilson R."/>
            <person name="Cheng Z."/>
            <person name="Jin W."/>
            <person name="Jiang J."/>
            <person name="Leong S.A."/>
            <person name="Iwama H."/>
            <person name="Gojobori T."/>
            <person name="Itoh T."/>
            <person name="Niimura Y."/>
            <person name="Fujii Y."/>
            <person name="Habara T."/>
            <person name="Sakai H."/>
            <person name="Sato Y."/>
            <person name="Wilson G."/>
            <person name="Kumar K."/>
            <person name="McCouch S."/>
            <person name="Juretic N."/>
            <person name="Hoen D."/>
            <person name="Wright S."/>
            <person name="Bruskiewich R."/>
            <person name="Bureau T."/>
            <person name="Miyao A."/>
            <person name="Hirochika H."/>
            <person name="Nishikawa T."/>
            <person name="Kadowaki K."/>
            <person name="Sugiura M."/>
            <person name="Burr B."/>
            <person name="Sasaki T."/>
        </authorList>
    </citation>
    <scope>NUCLEOTIDE SEQUENCE [LARGE SCALE GENOMIC DNA]</scope>
    <source>
        <strain evidence="3">cv. Nipponbare</strain>
    </source>
</reference>
<feature type="domain" description="DYW" evidence="1">
    <location>
        <begin position="24"/>
        <end position="97"/>
    </location>
</feature>
<dbReference type="STRING" id="39947.A0A0P0VT24"/>
<accession>A0A0P0VT24</accession>
<proteinExistence type="evidence at protein level"/>
<sequence>RKIEETDDTRNQSYPVPVATRTTTMPNKHSVRLAVVFGLISSEIGSPILVKKNVRICNHCHHALKLISRYSGRRIVVGDSKIYHEFSDGSCCCGDYW</sequence>
<dbReference type="Proteomes" id="UP000059680">
    <property type="component" value="Chromosome 3"/>
</dbReference>
<dbReference type="eggNOG" id="KOG4197">
    <property type="taxonomic scope" value="Eukaryota"/>
</dbReference>
<evidence type="ECO:0000259" key="1">
    <source>
        <dbReference type="Pfam" id="PF14432"/>
    </source>
</evidence>
<dbReference type="OMA" id="VWLANHV"/>
<reference evidence="2 3" key="3">
    <citation type="journal article" date="2013" name="Rice">
        <title>Improvement of the Oryza sativa Nipponbare reference genome using next generation sequence and optical map data.</title>
        <authorList>
            <person name="Kawahara Y."/>
            <person name="de la Bastide M."/>
            <person name="Hamilton J.P."/>
            <person name="Kanamori H."/>
            <person name="McCombie W.R."/>
            <person name="Ouyang S."/>
            <person name="Schwartz D.C."/>
            <person name="Tanaka T."/>
            <person name="Wu J."/>
            <person name="Zhou S."/>
            <person name="Childs K.L."/>
            <person name="Davidson R.M."/>
            <person name="Lin H."/>
            <person name="Quesada-Ocampo L."/>
            <person name="Vaillancourt B."/>
            <person name="Sakai H."/>
            <person name="Lee S.S."/>
            <person name="Kim J."/>
            <person name="Numa H."/>
            <person name="Itoh T."/>
            <person name="Buell C.R."/>
            <person name="Matsumoto T."/>
        </authorList>
    </citation>
    <scope>NUCLEOTIDE SEQUENCE [LARGE SCALE GENOMIC DNA]</scope>
    <source>
        <strain evidence="3">cv. Nipponbare</strain>
    </source>
</reference>